<evidence type="ECO:0000256" key="9">
    <source>
        <dbReference type="SAM" id="Phobius"/>
    </source>
</evidence>
<keyword evidence="8" id="KW-0807">Transducer</keyword>
<protein>
    <submittedName>
        <fullName evidence="12">5-hydroxytryptamine receptor 4-like</fullName>
    </submittedName>
</protein>
<feature type="transmembrane region" description="Helical" evidence="9">
    <location>
        <begin position="24"/>
        <end position="49"/>
    </location>
</feature>
<keyword evidence="3 9" id="KW-0812">Transmembrane</keyword>
<keyword evidence="4 9" id="KW-1133">Transmembrane helix</keyword>
<feature type="transmembrane region" description="Helical" evidence="9">
    <location>
        <begin position="183"/>
        <end position="205"/>
    </location>
</feature>
<dbReference type="OrthoDB" id="5959645at2759"/>
<feature type="transmembrane region" description="Helical" evidence="9">
    <location>
        <begin position="61"/>
        <end position="82"/>
    </location>
</feature>
<comment type="subcellular location">
    <subcellularLocation>
        <location evidence="1">Cell membrane</location>
        <topology evidence="1">Multi-pass membrane protein</topology>
    </subcellularLocation>
</comment>
<dbReference type="PRINTS" id="PR00237">
    <property type="entry name" value="GPCRRHODOPSN"/>
</dbReference>
<keyword evidence="2" id="KW-1003">Cell membrane</keyword>
<dbReference type="Pfam" id="PF00001">
    <property type="entry name" value="7tm_1"/>
    <property type="match status" value="1"/>
</dbReference>
<dbReference type="GO" id="GO:0005886">
    <property type="term" value="C:plasma membrane"/>
    <property type="evidence" value="ECO:0007669"/>
    <property type="project" value="UniProtKB-SubCell"/>
</dbReference>
<keyword evidence="7" id="KW-0675">Receptor</keyword>
<evidence type="ECO:0000256" key="8">
    <source>
        <dbReference type="ARBA" id="ARBA00023224"/>
    </source>
</evidence>
<sequence>MDNFTEFNKSETRCEKQELVSDEIGRIACIVFLSAIVAVTVYGNLMLIVKVARRKQFHRKINVFVISLAVADLGVGLLVMLPSIVHEFTRILSLEKHVTDRLLFLFDCMFTSSSVMHFTCMNVDRFVAVSKPFTYFRIMTSRVVSLLIVLCWGVPLGISLIIIARTEMKKCDNAIIVNGAPALSGAFIAFYLPVFLNFLAIVNIYRNVCNQDKLLCNQIKNSNPGYSERHQKRETRVTRTLVILQIAFTLCTTPFFVLLILEHISGVRYSNTTWFALSWLGYFNSTINPYLFYFLNKRLKTSR</sequence>
<dbReference type="AlphaFoldDB" id="A0A8B8AEE1"/>
<evidence type="ECO:0000256" key="6">
    <source>
        <dbReference type="ARBA" id="ARBA00023136"/>
    </source>
</evidence>
<dbReference type="InterPro" id="IPR000276">
    <property type="entry name" value="GPCR_Rhodpsn"/>
</dbReference>
<dbReference type="SUPFAM" id="SSF81321">
    <property type="entry name" value="Family A G protein-coupled receptor-like"/>
    <property type="match status" value="1"/>
</dbReference>
<name>A0A8B8AEE1_CRAVI</name>
<evidence type="ECO:0000313" key="12">
    <source>
        <dbReference type="RefSeq" id="XP_022289550.1"/>
    </source>
</evidence>
<dbReference type="GO" id="GO:0051378">
    <property type="term" value="F:serotonin binding"/>
    <property type="evidence" value="ECO:0007669"/>
    <property type="project" value="TreeGrafter"/>
</dbReference>
<dbReference type="GO" id="GO:0030425">
    <property type="term" value="C:dendrite"/>
    <property type="evidence" value="ECO:0007669"/>
    <property type="project" value="TreeGrafter"/>
</dbReference>
<evidence type="ECO:0000256" key="4">
    <source>
        <dbReference type="ARBA" id="ARBA00022989"/>
    </source>
</evidence>
<dbReference type="GO" id="GO:0030594">
    <property type="term" value="F:neurotransmitter receptor activity"/>
    <property type="evidence" value="ECO:0007669"/>
    <property type="project" value="TreeGrafter"/>
</dbReference>
<evidence type="ECO:0000259" key="10">
    <source>
        <dbReference type="PROSITE" id="PS50262"/>
    </source>
</evidence>
<evidence type="ECO:0000256" key="3">
    <source>
        <dbReference type="ARBA" id="ARBA00022692"/>
    </source>
</evidence>
<dbReference type="Gene3D" id="1.20.1070.10">
    <property type="entry name" value="Rhodopsin 7-helix transmembrane proteins"/>
    <property type="match status" value="1"/>
</dbReference>
<organism evidence="11 12">
    <name type="scientific">Crassostrea virginica</name>
    <name type="common">Eastern oyster</name>
    <dbReference type="NCBI Taxonomy" id="6565"/>
    <lineage>
        <taxon>Eukaryota</taxon>
        <taxon>Metazoa</taxon>
        <taxon>Spiralia</taxon>
        <taxon>Lophotrochozoa</taxon>
        <taxon>Mollusca</taxon>
        <taxon>Bivalvia</taxon>
        <taxon>Autobranchia</taxon>
        <taxon>Pteriomorphia</taxon>
        <taxon>Ostreida</taxon>
        <taxon>Ostreoidea</taxon>
        <taxon>Ostreidae</taxon>
        <taxon>Crassostrea</taxon>
    </lineage>
</organism>
<keyword evidence="11" id="KW-1185">Reference proteome</keyword>
<feature type="transmembrane region" description="Helical" evidence="9">
    <location>
        <begin position="273"/>
        <end position="295"/>
    </location>
</feature>
<keyword evidence="5" id="KW-0297">G-protein coupled receptor</keyword>
<evidence type="ECO:0000256" key="2">
    <source>
        <dbReference type="ARBA" id="ARBA00022475"/>
    </source>
</evidence>
<keyword evidence="6 9" id="KW-0472">Membrane</keyword>
<evidence type="ECO:0000313" key="11">
    <source>
        <dbReference type="Proteomes" id="UP000694844"/>
    </source>
</evidence>
<evidence type="ECO:0000256" key="1">
    <source>
        <dbReference type="ARBA" id="ARBA00004651"/>
    </source>
</evidence>
<feature type="transmembrane region" description="Helical" evidence="9">
    <location>
        <begin position="102"/>
        <end position="123"/>
    </location>
</feature>
<dbReference type="PANTHER" id="PTHR24247:SF241">
    <property type="entry name" value="5-HYDROXYTRYPTAMINE RECEPTOR 2A-RELATED"/>
    <property type="match status" value="1"/>
</dbReference>
<proteinExistence type="predicted"/>
<gene>
    <name evidence="12" type="primary">LOC111101373</name>
</gene>
<dbReference type="InterPro" id="IPR017452">
    <property type="entry name" value="GPCR_Rhodpsn_7TM"/>
</dbReference>
<dbReference type="Proteomes" id="UP000694844">
    <property type="component" value="Chromosome 6"/>
</dbReference>
<feature type="transmembrane region" description="Helical" evidence="9">
    <location>
        <begin position="143"/>
        <end position="163"/>
    </location>
</feature>
<dbReference type="GO" id="GO:0004993">
    <property type="term" value="F:G protein-coupled serotonin receptor activity"/>
    <property type="evidence" value="ECO:0007669"/>
    <property type="project" value="TreeGrafter"/>
</dbReference>
<accession>A0A8B8AEE1</accession>
<feature type="domain" description="G-protein coupled receptors family 1 profile" evidence="10">
    <location>
        <begin position="43"/>
        <end position="292"/>
    </location>
</feature>
<dbReference type="GeneID" id="111101373"/>
<evidence type="ECO:0000256" key="7">
    <source>
        <dbReference type="ARBA" id="ARBA00023170"/>
    </source>
</evidence>
<dbReference type="GO" id="GO:0007198">
    <property type="term" value="P:adenylate cyclase-inhibiting serotonin receptor signaling pathway"/>
    <property type="evidence" value="ECO:0007669"/>
    <property type="project" value="TreeGrafter"/>
</dbReference>
<evidence type="ECO:0000256" key="5">
    <source>
        <dbReference type="ARBA" id="ARBA00023040"/>
    </source>
</evidence>
<dbReference type="RefSeq" id="XP_022289550.1">
    <property type="nucleotide sequence ID" value="XM_022433842.1"/>
</dbReference>
<dbReference type="GO" id="GO:0007187">
    <property type="term" value="P:G protein-coupled receptor signaling pathway, coupled to cyclic nucleotide second messenger"/>
    <property type="evidence" value="ECO:0007669"/>
    <property type="project" value="TreeGrafter"/>
</dbReference>
<reference evidence="12" key="1">
    <citation type="submission" date="2025-08" db="UniProtKB">
        <authorList>
            <consortium name="RefSeq"/>
        </authorList>
    </citation>
    <scope>IDENTIFICATION</scope>
    <source>
        <tissue evidence="12">Whole sample</tissue>
    </source>
</reference>
<dbReference type="PANTHER" id="PTHR24247">
    <property type="entry name" value="5-HYDROXYTRYPTAMINE RECEPTOR"/>
    <property type="match status" value="1"/>
</dbReference>
<dbReference type="GO" id="GO:0007268">
    <property type="term" value="P:chemical synaptic transmission"/>
    <property type="evidence" value="ECO:0007669"/>
    <property type="project" value="TreeGrafter"/>
</dbReference>
<dbReference type="KEGG" id="cvn:111101373"/>
<dbReference type="PROSITE" id="PS50262">
    <property type="entry name" value="G_PROTEIN_RECEP_F1_2"/>
    <property type="match status" value="1"/>
</dbReference>
<feature type="transmembrane region" description="Helical" evidence="9">
    <location>
        <begin position="241"/>
        <end position="261"/>
    </location>
</feature>
<dbReference type="GO" id="GO:0045202">
    <property type="term" value="C:synapse"/>
    <property type="evidence" value="ECO:0007669"/>
    <property type="project" value="GOC"/>
</dbReference>